<dbReference type="AlphaFoldDB" id="A0A382F238"/>
<feature type="domain" description="N-acetyltransferase" evidence="1">
    <location>
        <begin position="7"/>
        <end position="105"/>
    </location>
</feature>
<dbReference type="InterPro" id="IPR016181">
    <property type="entry name" value="Acyl_CoA_acyltransferase"/>
</dbReference>
<name>A0A382F238_9ZZZZ</name>
<dbReference type="GO" id="GO:0016747">
    <property type="term" value="F:acyltransferase activity, transferring groups other than amino-acyl groups"/>
    <property type="evidence" value="ECO:0007669"/>
    <property type="project" value="InterPro"/>
</dbReference>
<dbReference type="SUPFAM" id="SSF55729">
    <property type="entry name" value="Acyl-CoA N-acyltransferases (Nat)"/>
    <property type="match status" value="1"/>
</dbReference>
<reference evidence="2" key="1">
    <citation type="submission" date="2018-05" db="EMBL/GenBank/DDBJ databases">
        <authorList>
            <person name="Lanie J.A."/>
            <person name="Ng W.-L."/>
            <person name="Kazmierczak K.M."/>
            <person name="Andrzejewski T.M."/>
            <person name="Davidsen T.M."/>
            <person name="Wayne K.J."/>
            <person name="Tettelin H."/>
            <person name="Glass J.I."/>
            <person name="Rusch D."/>
            <person name="Podicherti R."/>
            <person name="Tsui H.-C.T."/>
            <person name="Winkler M.E."/>
        </authorList>
    </citation>
    <scope>NUCLEOTIDE SEQUENCE</scope>
</reference>
<protein>
    <recommendedName>
        <fullName evidence="1">N-acetyltransferase domain-containing protein</fullName>
    </recommendedName>
</protein>
<accession>A0A382F238</accession>
<dbReference type="Pfam" id="PF13302">
    <property type="entry name" value="Acetyltransf_3"/>
    <property type="match status" value="1"/>
</dbReference>
<gene>
    <name evidence="2" type="ORF">METZ01_LOCUS209932</name>
</gene>
<feature type="non-terminal residue" evidence="2">
    <location>
        <position position="107"/>
    </location>
</feature>
<dbReference type="Gene3D" id="3.40.630.30">
    <property type="match status" value="1"/>
</dbReference>
<dbReference type="InterPro" id="IPR000182">
    <property type="entry name" value="GNAT_dom"/>
</dbReference>
<evidence type="ECO:0000259" key="1">
    <source>
        <dbReference type="Pfam" id="PF13302"/>
    </source>
</evidence>
<organism evidence="2">
    <name type="scientific">marine metagenome</name>
    <dbReference type="NCBI Taxonomy" id="408172"/>
    <lineage>
        <taxon>unclassified sequences</taxon>
        <taxon>metagenomes</taxon>
        <taxon>ecological metagenomes</taxon>
    </lineage>
</organism>
<sequence>MLLKGRRVELRPLSPEDFESWRDMRLSNFDWLVLWEPRQNLKKPDSLEDRYYFESRCTNREREMNLGSAWSFGIFLSAKFIGEINISNITRGAFQSGHVGYWIDENC</sequence>
<evidence type="ECO:0000313" key="2">
    <source>
        <dbReference type="EMBL" id="SVB57078.1"/>
    </source>
</evidence>
<dbReference type="EMBL" id="UINC01047607">
    <property type="protein sequence ID" value="SVB57078.1"/>
    <property type="molecule type" value="Genomic_DNA"/>
</dbReference>
<proteinExistence type="predicted"/>